<keyword evidence="2" id="KW-0012">Acyltransferase</keyword>
<dbReference type="EMBL" id="CP049740">
    <property type="protein sequence ID" value="QII81440.1"/>
    <property type="molecule type" value="Genomic_DNA"/>
</dbReference>
<sequence>MAITLKQCTLNELDLLQAISIETFKDTFDEHNSEENMTAYLEAAYNLEKLKNEIQTPDSYFYLLYEHDELAGYCKLNMNEAQSESDNLHALEVERIYIKPAFKGKGYGKKIIQHAEVLAKKYGKDEIWLGVWEHNYPAQAFYEKMGFERRGAHSFFMGDDEQVDYILVKRITT</sequence>
<dbReference type="Gene3D" id="3.40.630.30">
    <property type="match status" value="1"/>
</dbReference>
<dbReference type="InterPro" id="IPR000182">
    <property type="entry name" value="GNAT_dom"/>
</dbReference>
<organism evidence="4 5">
    <name type="scientific">Jeotgalibaca arthritidis</name>
    <dbReference type="NCBI Taxonomy" id="1868794"/>
    <lineage>
        <taxon>Bacteria</taxon>
        <taxon>Bacillati</taxon>
        <taxon>Bacillota</taxon>
        <taxon>Bacilli</taxon>
        <taxon>Lactobacillales</taxon>
        <taxon>Carnobacteriaceae</taxon>
        <taxon>Jeotgalibaca</taxon>
    </lineage>
</organism>
<evidence type="ECO:0000313" key="5">
    <source>
        <dbReference type="Proteomes" id="UP000501451"/>
    </source>
</evidence>
<dbReference type="PANTHER" id="PTHR43420:SF47">
    <property type="entry name" value="N-ACETYLTRANSFERASE DOMAIN-CONTAINING PROTEIN"/>
    <property type="match status" value="1"/>
</dbReference>
<dbReference type="Proteomes" id="UP000501451">
    <property type="component" value="Chromosome"/>
</dbReference>
<keyword evidence="1 4" id="KW-0808">Transferase</keyword>
<name>A0A6G7K859_9LACT</name>
<dbReference type="GO" id="GO:0016747">
    <property type="term" value="F:acyltransferase activity, transferring groups other than amino-acyl groups"/>
    <property type="evidence" value="ECO:0007669"/>
    <property type="project" value="InterPro"/>
</dbReference>
<evidence type="ECO:0000259" key="3">
    <source>
        <dbReference type="PROSITE" id="PS51186"/>
    </source>
</evidence>
<protein>
    <submittedName>
        <fullName evidence="4">GNAT family N-acetyltransferase</fullName>
    </submittedName>
</protein>
<feature type="domain" description="N-acetyltransferase" evidence="3">
    <location>
        <begin position="3"/>
        <end position="172"/>
    </location>
</feature>
<dbReference type="SUPFAM" id="SSF55729">
    <property type="entry name" value="Acyl-CoA N-acyltransferases (Nat)"/>
    <property type="match status" value="1"/>
</dbReference>
<dbReference type="CDD" id="cd04301">
    <property type="entry name" value="NAT_SF"/>
    <property type="match status" value="1"/>
</dbReference>
<evidence type="ECO:0000313" key="4">
    <source>
        <dbReference type="EMBL" id="QII81440.1"/>
    </source>
</evidence>
<dbReference type="KEGG" id="jar:G7057_02405"/>
<evidence type="ECO:0000256" key="1">
    <source>
        <dbReference type="ARBA" id="ARBA00022679"/>
    </source>
</evidence>
<keyword evidence="5" id="KW-1185">Reference proteome</keyword>
<dbReference type="PROSITE" id="PS51186">
    <property type="entry name" value="GNAT"/>
    <property type="match status" value="1"/>
</dbReference>
<reference evidence="4 5" key="1">
    <citation type="journal article" date="2017" name="Int. J. Syst. Evol. Microbiol.">
        <title>Jeotgalibaca porci sp. nov. and Jeotgalibaca arthritidis sp. nov., isolated from pigs, and emended description of the genus Jeotgalibaca.</title>
        <authorList>
            <person name="Zamora L."/>
            <person name="Perez-Sancho M."/>
            <person name="Dominguez L."/>
            <person name="Fernandez-Garayzabal J.F."/>
            <person name="Vela A.I."/>
        </authorList>
    </citation>
    <scope>NUCLEOTIDE SEQUENCE [LARGE SCALE GENOMIC DNA]</scope>
    <source>
        <strain evidence="4 5">CECT 9157</strain>
    </source>
</reference>
<accession>A0A6G7K859</accession>
<dbReference type="InterPro" id="IPR050680">
    <property type="entry name" value="YpeA/RimI_acetyltransf"/>
</dbReference>
<dbReference type="InterPro" id="IPR016181">
    <property type="entry name" value="Acyl_CoA_acyltransferase"/>
</dbReference>
<dbReference type="RefSeq" id="WP_166161070.1">
    <property type="nucleotide sequence ID" value="NZ_CP049740.1"/>
</dbReference>
<dbReference type="AlphaFoldDB" id="A0A6G7K859"/>
<gene>
    <name evidence="4" type="ORF">G7057_02405</name>
</gene>
<dbReference type="PANTHER" id="PTHR43420">
    <property type="entry name" value="ACETYLTRANSFERASE"/>
    <property type="match status" value="1"/>
</dbReference>
<evidence type="ECO:0000256" key="2">
    <source>
        <dbReference type="ARBA" id="ARBA00023315"/>
    </source>
</evidence>
<dbReference type="Pfam" id="PF00583">
    <property type="entry name" value="Acetyltransf_1"/>
    <property type="match status" value="1"/>
</dbReference>
<proteinExistence type="predicted"/>